<organism evidence="1 2">
    <name type="scientific">Periplaneta americana</name>
    <name type="common">American cockroach</name>
    <name type="synonym">Blatta americana</name>
    <dbReference type="NCBI Taxonomy" id="6978"/>
    <lineage>
        <taxon>Eukaryota</taxon>
        <taxon>Metazoa</taxon>
        <taxon>Ecdysozoa</taxon>
        <taxon>Arthropoda</taxon>
        <taxon>Hexapoda</taxon>
        <taxon>Insecta</taxon>
        <taxon>Pterygota</taxon>
        <taxon>Neoptera</taxon>
        <taxon>Polyneoptera</taxon>
        <taxon>Dictyoptera</taxon>
        <taxon>Blattodea</taxon>
        <taxon>Blattoidea</taxon>
        <taxon>Blattidae</taxon>
        <taxon>Blattinae</taxon>
        <taxon>Periplaneta</taxon>
    </lineage>
</organism>
<reference evidence="1 2" key="1">
    <citation type="journal article" date="2022" name="Allergy">
        <title>Genome assembly and annotation of Periplaneta americana reveal a comprehensive cockroach allergen profile.</title>
        <authorList>
            <person name="Wang L."/>
            <person name="Xiong Q."/>
            <person name="Saelim N."/>
            <person name="Wang L."/>
            <person name="Nong W."/>
            <person name="Wan A.T."/>
            <person name="Shi M."/>
            <person name="Liu X."/>
            <person name="Cao Q."/>
            <person name="Hui J.H.L."/>
            <person name="Sookrung N."/>
            <person name="Leung T.F."/>
            <person name="Tungtrongchitr A."/>
            <person name="Tsui S.K.W."/>
        </authorList>
    </citation>
    <scope>NUCLEOTIDE SEQUENCE [LARGE SCALE GENOMIC DNA]</scope>
    <source>
        <strain evidence="1">PWHHKU_190912</strain>
    </source>
</reference>
<gene>
    <name evidence="1" type="ORF">ANN_11793</name>
</gene>
<sequence>MVRVKWTDRIRNEAVLERVGEERMILKLIKKRKRNWLGHWLRRNCLLKDALEEMVAARSISTTAPLVCVTGNSVSFASYYIFIHDMALLAEEMALRDMLLKLNDSCEQYRTKIKYVSKEGKSRESFELNELHQLLAYADDVNMLEENSGILLEANQSLDVKRKLEAWNKSRIRRKSAVRSLRECLLPSSIGEQVSFHSSVEGNSENVKRKKRIASTIRSTAEQQQSRAGSPRILRVLVERVVRGGVAILARQCIQALTRGDRISWSTSAQGNTRGRDSNLLRL</sequence>
<dbReference type="EMBL" id="JAJSOF020000015">
    <property type="protein sequence ID" value="KAJ4441930.1"/>
    <property type="molecule type" value="Genomic_DNA"/>
</dbReference>
<comment type="caution">
    <text evidence="1">The sequence shown here is derived from an EMBL/GenBank/DDBJ whole genome shotgun (WGS) entry which is preliminary data.</text>
</comment>
<name>A0ABQ8T895_PERAM</name>
<protein>
    <submittedName>
        <fullName evidence="1">Uncharacterized protein</fullName>
    </submittedName>
</protein>
<dbReference type="Proteomes" id="UP001148838">
    <property type="component" value="Unassembled WGS sequence"/>
</dbReference>
<proteinExistence type="predicted"/>
<keyword evidence="2" id="KW-1185">Reference proteome</keyword>
<evidence type="ECO:0000313" key="2">
    <source>
        <dbReference type="Proteomes" id="UP001148838"/>
    </source>
</evidence>
<evidence type="ECO:0000313" key="1">
    <source>
        <dbReference type="EMBL" id="KAJ4441930.1"/>
    </source>
</evidence>
<accession>A0ABQ8T895</accession>